<evidence type="ECO:0000256" key="1">
    <source>
        <dbReference type="SAM" id="Phobius"/>
    </source>
</evidence>
<keyword evidence="1" id="KW-1133">Transmembrane helix</keyword>
<evidence type="ECO:0000259" key="2">
    <source>
        <dbReference type="Pfam" id="PF01757"/>
    </source>
</evidence>
<dbReference type="PANTHER" id="PTHR23028">
    <property type="entry name" value="ACETYLTRANSFERASE"/>
    <property type="match status" value="1"/>
</dbReference>
<feature type="transmembrane region" description="Helical" evidence="1">
    <location>
        <begin position="168"/>
        <end position="187"/>
    </location>
</feature>
<dbReference type="InterPro" id="IPR002656">
    <property type="entry name" value="Acyl_transf_3_dom"/>
</dbReference>
<dbReference type="PANTHER" id="PTHR23028:SF134">
    <property type="entry name" value="PUTATIVE (AFU_ORTHOLOGUE AFUA_4G08520)-RELATED"/>
    <property type="match status" value="1"/>
</dbReference>
<accession>A0A6A6W1P0</accession>
<evidence type="ECO:0000313" key="4">
    <source>
        <dbReference type="Proteomes" id="UP000799437"/>
    </source>
</evidence>
<sequence>MGLTLPSSRELEKLSELRDEAELDVEALHRPDSAVSEPRRRSSSVKKTCTTLLGRLIGYPSSDSIRLRSTSWLDGVRGVAALGVFIFHSMGCWIRLVPAWHADPSVTNLLGFPFVRTIFVSGGPAVSLFFVVSGYVLTHKSLLWLRAGAAPRVYPAVASSMFRRGFRLYGPVILLTFFEMLGTRVGFAPPLNFSFKPEPTFWGQVKDWLLDLDHLMNPVHNFYRSMHGFVTHPRYEAVIWTIPLEFYGSFLCYIWLLSFIHVPSHITRMIFTAFLVVICMCSGAWHYFCFASGMLLADINLAQEKNFDALAVRKTITNKARALWVTIFLLSFYIGGFPTLDKEAYPWVDTRPMVGFEFMRRHTPTGLYMEDHARFWWSLSGVGILGSISQLPRLKAVFETRLCQYLGKVSFSLYLIHEAVIYLFALRFQAFLFQLFGLDPPSLAPHEESLGYWLLCAFVWYPVLLLPVFFAAAQVERLIDAPSVRFARWIEKKCLSCIR</sequence>
<keyword evidence="4" id="KW-1185">Reference proteome</keyword>
<feature type="transmembrane region" description="Helical" evidence="1">
    <location>
        <begin position="411"/>
        <end position="432"/>
    </location>
</feature>
<feature type="transmembrane region" description="Helical" evidence="1">
    <location>
        <begin position="237"/>
        <end position="257"/>
    </location>
</feature>
<keyword evidence="1" id="KW-0472">Membrane</keyword>
<dbReference type="AlphaFoldDB" id="A0A6A6W1P0"/>
<organism evidence="3 4">
    <name type="scientific">Pseudovirgaria hyperparasitica</name>
    <dbReference type="NCBI Taxonomy" id="470096"/>
    <lineage>
        <taxon>Eukaryota</taxon>
        <taxon>Fungi</taxon>
        <taxon>Dikarya</taxon>
        <taxon>Ascomycota</taxon>
        <taxon>Pezizomycotina</taxon>
        <taxon>Dothideomycetes</taxon>
        <taxon>Dothideomycetes incertae sedis</taxon>
        <taxon>Acrospermales</taxon>
        <taxon>Acrospermaceae</taxon>
        <taxon>Pseudovirgaria</taxon>
    </lineage>
</organism>
<reference evidence="3" key="1">
    <citation type="journal article" date="2020" name="Stud. Mycol.">
        <title>101 Dothideomycetes genomes: a test case for predicting lifestyles and emergence of pathogens.</title>
        <authorList>
            <person name="Haridas S."/>
            <person name="Albert R."/>
            <person name="Binder M."/>
            <person name="Bloem J."/>
            <person name="Labutti K."/>
            <person name="Salamov A."/>
            <person name="Andreopoulos B."/>
            <person name="Baker S."/>
            <person name="Barry K."/>
            <person name="Bills G."/>
            <person name="Bluhm B."/>
            <person name="Cannon C."/>
            <person name="Castanera R."/>
            <person name="Culley D."/>
            <person name="Daum C."/>
            <person name="Ezra D."/>
            <person name="Gonzalez J."/>
            <person name="Henrissat B."/>
            <person name="Kuo A."/>
            <person name="Liang C."/>
            <person name="Lipzen A."/>
            <person name="Lutzoni F."/>
            <person name="Magnuson J."/>
            <person name="Mondo S."/>
            <person name="Nolan M."/>
            <person name="Ohm R."/>
            <person name="Pangilinan J."/>
            <person name="Park H.-J."/>
            <person name="Ramirez L."/>
            <person name="Alfaro M."/>
            <person name="Sun H."/>
            <person name="Tritt A."/>
            <person name="Yoshinaga Y."/>
            <person name="Zwiers L.-H."/>
            <person name="Turgeon B."/>
            <person name="Goodwin S."/>
            <person name="Spatafora J."/>
            <person name="Crous P."/>
            <person name="Grigoriev I."/>
        </authorList>
    </citation>
    <scope>NUCLEOTIDE SEQUENCE</scope>
    <source>
        <strain evidence="3">CBS 121739</strain>
    </source>
</reference>
<keyword evidence="1" id="KW-0812">Transmembrane</keyword>
<feature type="domain" description="Acyltransferase 3" evidence="2">
    <location>
        <begin position="71"/>
        <end position="443"/>
    </location>
</feature>
<feature type="transmembrane region" description="Helical" evidence="1">
    <location>
        <begin position="269"/>
        <end position="288"/>
    </location>
</feature>
<feature type="transmembrane region" description="Helical" evidence="1">
    <location>
        <begin position="117"/>
        <end position="137"/>
    </location>
</feature>
<dbReference type="OrthoDB" id="5819582at2759"/>
<feature type="transmembrane region" description="Helical" evidence="1">
    <location>
        <begin position="76"/>
        <end position="97"/>
    </location>
</feature>
<dbReference type="Pfam" id="PF01757">
    <property type="entry name" value="Acyl_transf_3"/>
    <property type="match status" value="1"/>
</dbReference>
<dbReference type="Proteomes" id="UP000799437">
    <property type="component" value="Unassembled WGS sequence"/>
</dbReference>
<evidence type="ECO:0000313" key="3">
    <source>
        <dbReference type="EMBL" id="KAF2755850.1"/>
    </source>
</evidence>
<dbReference type="GO" id="GO:0016747">
    <property type="term" value="F:acyltransferase activity, transferring groups other than amino-acyl groups"/>
    <property type="evidence" value="ECO:0007669"/>
    <property type="project" value="InterPro"/>
</dbReference>
<proteinExistence type="predicted"/>
<dbReference type="RefSeq" id="XP_033598301.1">
    <property type="nucleotide sequence ID" value="XM_033749977.1"/>
</dbReference>
<protein>
    <recommendedName>
        <fullName evidence="2">Acyltransferase 3 domain-containing protein</fullName>
    </recommendedName>
</protein>
<dbReference type="EMBL" id="ML996576">
    <property type="protein sequence ID" value="KAF2755850.1"/>
    <property type="molecule type" value="Genomic_DNA"/>
</dbReference>
<feature type="transmembrane region" description="Helical" evidence="1">
    <location>
        <begin position="452"/>
        <end position="473"/>
    </location>
</feature>
<feature type="transmembrane region" description="Helical" evidence="1">
    <location>
        <begin position="322"/>
        <end position="340"/>
    </location>
</feature>
<name>A0A6A6W1P0_9PEZI</name>
<gene>
    <name evidence="3" type="ORF">EJ05DRAFT_79684</name>
</gene>
<dbReference type="GeneID" id="54491031"/>
<dbReference type="InterPro" id="IPR050879">
    <property type="entry name" value="Acyltransferase_3"/>
</dbReference>